<evidence type="ECO:0000256" key="1">
    <source>
        <dbReference type="ARBA" id="ARBA00022679"/>
    </source>
</evidence>
<protein>
    <submittedName>
        <fullName evidence="6">Carbohydrate (N-acetylgalactosamine 4-sulfate 6-O) sulfotransferase 15</fullName>
    </submittedName>
</protein>
<accession>A0A9N8HPK6</accession>
<dbReference type="PANTHER" id="PTHR10605">
    <property type="entry name" value="HEPARAN SULFATE SULFOTRANSFERASE"/>
    <property type="match status" value="1"/>
</dbReference>
<sequence>MAAHQNLPTPHDIATAEEEPIIKNETELPCSVMNRKETRWRFLPCFDCSCGRLVGGVCLLIAVILVLTAQVEYGETQKNRLGAASYWWTATTEEQEQPQQFSCRMGSGFEVQLPQVPDLIIAGAPKCGTTTLAHWLLDHPKVLPTKKWECHFFTTGIHPREFEPLLEGSSSGSNRHEKKDNLICELRKRYLHQWPALSPTHNKRGDGTSSSTRGKSMMHERHYTFDKTPDYLYPSRVPALIRALFAESEQRPKIVVLLRNPVERAYSHYRMGQRMMREEHVPFEDFISREIKLLREMGLFVAHDEDSDPTTSIVGSKQEQLSLPELDKLFDQVSDQLKGHNYLSRGLYAMQLERWFRHGLGDDLLVLPFPYLETQPEQVYSAILELVGMPTHTLSDELLHKQFNYNNALTDPLHNSTRNMLATFFHQANQDLVELLERHNHSQNYDWQKVLVE</sequence>
<name>A0A9N8HPK6_9STRA</name>
<gene>
    <name evidence="6" type="ORF">SEMRO_1337_G264140.1</name>
</gene>
<dbReference type="OrthoDB" id="6129517at2759"/>
<evidence type="ECO:0000256" key="2">
    <source>
        <dbReference type="ARBA" id="ARBA00023180"/>
    </source>
</evidence>
<evidence type="ECO:0000256" key="4">
    <source>
        <dbReference type="SAM" id="MobiDB-lite"/>
    </source>
</evidence>
<evidence type="ECO:0000313" key="6">
    <source>
        <dbReference type="EMBL" id="CAB9522758.1"/>
    </source>
</evidence>
<evidence type="ECO:0000313" key="7">
    <source>
        <dbReference type="Proteomes" id="UP001153069"/>
    </source>
</evidence>
<feature type="binding site" evidence="3">
    <location>
        <position position="259"/>
    </location>
    <ligand>
        <name>3'-phosphoadenylyl sulfate</name>
        <dbReference type="ChEBI" id="CHEBI:58339"/>
    </ligand>
</feature>
<keyword evidence="2" id="KW-0325">Glycoprotein</keyword>
<dbReference type="EMBL" id="CAICTM010001335">
    <property type="protein sequence ID" value="CAB9522758.1"/>
    <property type="molecule type" value="Genomic_DNA"/>
</dbReference>
<dbReference type="SUPFAM" id="SSF52540">
    <property type="entry name" value="P-loop containing nucleoside triphosphate hydrolases"/>
    <property type="match status" value="1"/>
</dbReference>
<organism evidence="6 7">
    <name type="scientific">Seminavis robusta</name>
    <dbReference type="NCBI Taxonomy" id="568900"/>
    <lineage>
        <taxon>Eukaryota</taxon>
        <taxon>Sar</taxon>
        <taxon>Stramenopiles</taxon>
        <taxon>Ochrophyta</taxon>
        <taxon>Bacillariophyta</taxon>
        <taxon>Bacillariophyceae</taxon>
        <taxon>Bacillariophycidae</taxon>
        <taxon>Naviculales</taxon>
        <taxon>Naviculaceae</taxon>
        <taxon>Seminavis</taxon>
    </lineage>
</organism>
<keyword evidence="7" id="KW-1185">Reference proteome</keyword>
<evidence type="ECO:0000259" key="5">
    <source>
        <dbReference type="Pfam" id="PF00685"/>
    </source>
</evidence>
<keyword evidence="1" id="KW-0808">Transferase</keyword>
<feature type="domain" description="Sulfotransferase" evidence="5">
    <location>
        <begin position="117"/>
        <end position="417"/>
    </location>
</feature>
<dbReference type="Gene3D" id="3.40.50.300">
    <property type="entry name" value="P-loop containing nucleotide triphosphate hydrolases"/>
    <property type="match status" value="1"/>
</dbReference>
<dbReference type="PANTHER" id="PTHR10605:SF56">
    <property type="entry name" value="BIFUNCTIONAL HEPARAN SULFATE N-DEACETYLASE_N-SULFOTRANSFERASE"/>
    <property type="match status" value="1"/>
</dbReference>
<feature type="region of interest" description="Disordered" evidence="4">
    <location>
        <begin position="197"/>
        <end position="217"/>
    </location>
</feature>
<dbReference type="InterPro" id="IPR027417">
    <property type="entry name" value="P-loop_NTPase"/>
</dbReference>
<dbReference type="AlphaFoldDB" id="A0A9N8HPK6"/>
<dbReference type="Proteomes" id="UP001153069">
    <property type="component" value="Unassembled WGS sequence"/>
</dbReference>
<proteinExistence type="predicted"/>
<dbReference type="Pfam" id="PF00685">
    <property type="entry name" value="Sulfotransfer_1"/>
    <property type="match status" value="1"/>
</dbReference>
<dbReference type="InterPro" id="IPR000863">
    <property type="entry name" value="Sulfotransferase_dom"/>
</dbReference>
<dbReference type="InterPro" id="IPR037359">
    <property type="entry name" value="NST/OST"/>
</dbReference>
<comment type="caution">
    <text evidence="6">The sequence shown here is derived from an EMBL/GenBank/DDBJ whole genome shotgun (WGS) entry which is preliminary data.</text>
</comment>
<evidence type="ECO:0000256" key="3">
    <source>
        <dbReference type="PIRSR" id="PIRSR637359-2"/>
    </source>
</evidence>
<dbReference type="GO" id="GO:0008146">
    <property type="term" value="F:sulfotransferase activity"/>
    <property type="evidence" value="ECO:0007669"/>
    <property type="project" value="InterPro"/>
</dbReference>
<feature type="binding site" evidence="3">
    <location>
        <position position="267"/>
    </location>
    <ligand>
        <name>3'-phosphoadenylyl sulfate</name>
        <dbReference type="ChEBI" id="CHEBI:58339"/>
    </ligand>
</feature>
<reference evidence="6" key="1">
    <citation type="submission" date="2020-06" db="EMBL/GenBank/DDBJ databases">
        <authorList>
            <consortium name="Plant Systems Biology data submission"/>
        </authorList>
    </citation>
    <scope>NUCLEOTIDE SEQUENCE</scope>
    <source>
        <strain evidence="6">D6</strain>
    </source>
</reference>